<gene>
    <name evidence="2" type="ORF">UT84_C0018G0025</name>
</gene>
<evidence type="ECO:0000256" key="1">
    <source>
        <dbReference type="SAM" id="Phobius"/>
    </source>
</evidence>
<feature type="transmembrane region" description="Helical" evidence="1">
    <location>
        <begin position="166"/>
        <end position="187"/>
    </location>
</feature>
<sequence>MSKLKTKNQNTIYYILYTIPFILAFLERTVFDLGPNVELLTSAMILSAFTLNRKWTFALTFLVIALSDRVIGNSKILLFTWSGFLIPAFFSSSVVKTLYSKFDIQHSRKIFTGAFLTTLGISVNILFYLWTNFGVWLLDSFGMYTKDLKGLILCYINGLPFLKNEVFSSLLFIPIGYFVIEAVTKILRNLNLNKNSRFQESS</sequence>
<accession>A0A0G0RAW5</accession>
<name>A0A0G0RAW5_9BACT</name>
<evidence type="ECO:0000313" key="3">
    <source>
        <dbReference type="Proteomes" id="UP000034531"/>
    </source>
</evidence>
<comment type="caution">
    <text evidence="2">The sequence shown here is derived from an EMBL/GenBank/DDBJ whole genome shotgun (WGS) entry which is preliminary data.</text>
</comment>
<feature type="transmembrane region" description="Helical" evidence="1">
    <location>
        <begin position="12"/>
        <end position="31"/>
    </location>
</feature>
<protein>
    <recommendedName>
        <fullName evidence="4">Rod shape-determining protein MreD</fullName>
    </recommendedName>
</protein>
<dbReference type="Pfam" id="PF20221">
    <property type="entry name" value="DUF6580"/>
    <property type="match status" value="1"/>
</dbReference>
<organism evidence="2 3">
    <name type="scientific">Candidatus Curtissbacteria bacterium GW2011_GWA1_40_16</name>
    <dbReference type="NCBI Taxonomy" id="1618405"/>
    <lineage>
        <taxon>Bacteria</taxon>
        <taxon>Candidatus Curtissiibacteriota</taxon>
    </lineage>
</organism>
<dbReference type="PATRIC" id="fig|1618405.3.peg.698"/>
<keyword evidence="1" id="KW-0472">Membrane</keyword>
<evidence type="ECO:0000313" key="2">
    <source>
        <dbReference type="EMBL" id="KKR49869.1"/>
    </source>
</evidence>
<proteinExistence type="predicted"/>
<dbReference type="InterPro" id="IPR046487">
    <property type="entry name" value="DUF6580"/>
</dbReference>
<keyword evidence="1" id="KW-1133">Transmembrane helix</keyword>
<feature type="transmembrane region" description="Helical" evidence="1">
    <location>
        <begin position="78"/>
        <end position="98"/>
    </location>
</feature>
<evidence type="ECO:0008006" key="4">
    <source>
        <dbReference type="Google" id="ProtNLM"/>
    </source>
</evidence>
<dbReference type="EMBL" id="LBYI01000018">
    <property type="protein sequence ID" value="KKR49869.1"/>
    <property type="molecule type" value="Genomic_DNA"/>
</dbReference>
<feature type="transmembrane region" description="Helical" evidence="1">
    <location>
        <begin position="110"/>
        <end position="130"/>
    </location>
</feature>
<dbReference type="Proteomes" id="UP000034531">
    <property type="component" value="Unassembled WGS sequence"/>
</dbReference>
<keyword evidence="1" id="KW-0812">Transmembrane</keyword>
<dbReference type="AlphaFoldDB" id="A0A0G0RAW5"/>
<reference evidence="2 3" key="1">
    <citation type="journal article" date="2015" name="Nature">
        <title>rRNA introns, odd ribosomes, and small enigmatic genomes across a large radiation of phyla.</title>
        <authorList>
            <person name="Brown C.T."/>
            <person name="Hug L.A."/>
            <person name="Thomas B.C."/>
            <person name="Sharon I."/>
            <person name="Castelle C.J."/>
            <person name="Singh A."/>
            <person name="Wilkins M.J."/>
            <person name="Williams K.H."/>
            <person name="Banfield J.F."/>
        </authorList>
    </citation>
    <scope>NUCLEOTIDE SEQUENCE [LARGE SCALE GENOMIC DNA]</scope>
</reference>